<protein>
    <submittedName>
        <fullName evidence="2">Hypothetical secreted protein</fullName>
    </submittedName>
</protein>
<evidence type="ECO:0000313" key="2">
    <source>
        <dbReference type="EMBL" id="ACB70382.1"/>
    </source>
</evidence>
<dbReference type="EMBL" id="EU574875">
    <property type="protein sequence ID" value="ACB70382.1"/>
    <property type="molecule type" value="mRNA"/>
</dbReference>
<proteinExistence type="evidence at transcript level"/>
<keyword evidence="1" id="KW-0732">Signal</keyword>
<evidence type="ECO:0000256" key="1">
    <source>
        <dbReference type="SAM" id="SignalP"/>
    </source>
</evidence>
<reference evidence="2" key="2">
    <citation type="submission" date="2008-03" db="EMBL/GenBank/DDBJ databases">
        <authorList>
            <person name="Li K.S."/>
            <person name="Guan Y."/>
            <person name="Wang J."/>
            <person name="Smith G.J.D."/>
            <person name="Xu K.M."/>
            <person name="Duan L."/>
            <person name="Rahardjo A.P."/>
            <person name="Puthavathana P."/>
            <person name="Buranathai C."/>
            <person name="Nguyen T.D."/>
            <person name="Estoepangestie A.T.S."/>
            <person name="Chaisingh A."/>
            <person name="Auewarakul P."/>
            <person name="Long H.T."/>
            <person name="Hanh N.T.H."/>
            <person name="Lim W."/>
            <person name="Webby R.J."/>
            <person name="Poon L.L.M."/>
            <person name="Chen H."/>
            <person name="Shortridge K.F."/>
            <person name="Yuen K.Y."/>
            <person name="Webster R.G."/>
            <person name="Peiris J.S.M."/>
        </authorList>
    </citation>
    <scope>NUCLEOTIDE SEQUENCE</scope>
    <source>
        <tissue evidence="2">Salivary glands</tissue>
    </source>
</reference>
<accession>B2D2E1</accession>
<reference evidence="2" key="1">
    <citation type="journal article" date="2008" name="J. Proteomics">
        <title>An insight into the salivary transcriptome and proteome of the soft tick and vector of epizootic bovine abortion, Ornithodoros coriaceus.</title>
        <authorList>
            <person name="Francischetti I.M."/>
            <person name="Meng Z."/>
            <person name="Mans B.J."/>
            <person name="Gudderra N."/>
            <person name="Hall M."/>
            <person name="Veenstra T.D."/>
            <person name="Pham V.M."/>
            <person name="Kotsyfakis M."/>
            <person name="Ribeiro J.M."/>
        </authorList>
    </citation>
    <scope>NUCLEOTIDE SEQUENCE</scope>
    <source>
        <tissue evidence="2">Salivary glands</tissue>
    </source>
</reference>
<organism evidence="2">
    <name type="scientific">Ornithodoros coriaceus</name>
    <name type="common">Soft tick</name>
    <name type="synonym">Argasid tick</name>
    <dbReference type="NCBI Taxonomy" id="92741"/>
    <lineage>
        <taxon>Eukaryota</taxon>
        <taxon>Metazoa</taxon>
        <taxon>Ecdysozoa</taxon>
        <taxon>Arthropoda</taxon>
        <taxon>Chelicerata</taxon>
        <taxon>Arachnida</taxon>
        <taxon>Acari</taxon>
        <taxon>Parasitiformes</taxon>
        <taxon>Ixodida</taxon>
        <taxon>Ixodoidea</taxon>
        <taxon>Argasidae</taxon>
        <taxon>Ornithodorinae</taxon>
        <taxon>Ornithodoros</taxon>
    </lineage>
</organism>
<dbReference type="AlphaFoldDB" id="B2D2E1"/>
<feature type="chain" id="PRO_5002777279" evidence="1">
    <location>
        <begin position="21"/>
        <end position="70"/>
    </location>
</feature>
<sequence>MKLFLVVLAAVCLLVHDAQSWSIPGAEQFKAIRGAAQSVPGVGQGIKFIGDGMDTFTGGSGSKSGSTSAP</sequence>
<feature type="signal peptide" evidence="1">
    <location>
        <begin position="1"/>
        <end position="20"/>
    </location>
</feature>
<name>B2D2E1_ORNCO</name>